<evidence type="ECO:0000313" key="13">
    <source>
        <dbReference type="Proteomes" id="UP000187013"/>
    </source>
</evidence>
<evidence type="ECO:0000313" key="12">
    <source>
        <dbReference type="EMBL" id="GAV53566.1"/>
    </source>
</evidence>
<evidence type="ECO:0000259" key="11">
    <source>
        <dbReference type="PROSITE" id="PS51184"/>
    </source>
</evidence>
<evidence type="ECO:0008006" key="14">
    <source>
        <dbReference type="Google" id="ProtNLM"/>
    </source>
</evidence>
<evidence type="ECO:0000256" key="1">
    <source>
        <dbReference type="ARBA" id="ARBA00004123"/>
    </source>
</evidence>
<evidence type="ECO:0000256" key="8">
    <source>
        <dbReference type="SAM" id="MobiDB-lite"/>
    </source>
</evidence>
<evidence type="ECO:0000256" key="2">
    <source>
        <dbReference type="ARBA" id="ARBA00022723"/>
    </source>
</evidence>
<dbReference type="Gene3D" id="3.30.40.10">
    <property type="entry name" value="Zinc/RING finger domain, C3HC4 (zinc finger)"/>
    <property type="match status" value="1"/>
</dbReference>
<evidence type="ECO:0000256" key="4">
    <source>
        <dbReference type="ARBA" id="ARBA00022833"/>
    </source>
</evidence>
<dbReference type="Pfam" id="PF00628">
    <property type="entry name" value="PHD"/>
    <property type="match status" value="1"/>
</dbReference>
<dbReference type="SMART" id="SM00558">
    <property type="entry name" value="JmjC"/>
    <property type="match status" value="1"/>
</dbReference>
<dbReference type="SMART" id="SM00545">
    <property type="entry name" value="JmjN"/>
    <property type="match status" value="1"/>
</dbReference>
<accession>A0A1Q3ACP9</accession>
<evidence type="ECO:0000259" key="10">
    <source>
        <dbReference type="PROSITE" id="PS51183"/>
    </source>
</evidence>
<dbReference type="FunFam" id="2.60.120.650:FF:000055">
    <property type="entry name" value="Jhd2p"/>
    <property type="match status" value="1"/>
</dbReference>
<keyword evidence="4" id="KW-0862">Zinc</keyword>
<evidence type="ECO:0000256" key="5">
    <source>
        <dbReference type="ARBA" id="ARBA00023004"/>
    </source>
</evidence>
<dbReference type="Pfam" id="PF02373">
    <property type="entry name" value="JmjC"/>
    <property type="match status" value="1"/>
</dbReference>
<dbReference type="Proteomes" id="UP000187013">
    <property type="component" value="Unassembled WGS sequence"/>
</dbReference>
<reference evidence="12 13" key="1">
    <citation type="submission" date="2016-08" db="EMBL/GenBank/DDBJ databases">
        <title>Draft genome sequence of allopolyploid Zygosaccharomyces rouxii.</title>
        <authorList>
            <person name="Watanabe J."/>
            <person name="Uehara K."/>
            <person name="Mogi Y."/>
            <person name="Tsukioka Y."/>
        </authorList>
    </citation>
    <scope>NUCLEOTIDE SEQUENCE [LARGE SCALE GENOMIC DNA]</scope>
    <source>
        <strain evidence="12 13">NBRC 110957</strain>
    </source>
</reference>
<dbReference type="InterPro" id="IPR013083">
    <property type="entry name" value="Znf_RING/FYVE/PHD"/>
</dbReference>
<dbReference type="Gene3D" id="2.60.120.650">
    <property type="entry name" value="Cupin"/>
    <property type="match status" value="2"/>
</dbReference>
<dbReference type="GO" id="GO:0006355">
    <property type="term" value="P:regulation of DNA-templated transcription"/>
    <property type="evidence" value="ECO:0007669"/>
    <property type="project" value="TreeGrafter"/>
</dbReference>
<dbReference type="GO" id="GO:0005634">
    <property type="term" value="C:nucleus"/>
    <property type="evidence" value="ECO:0007669"/>
    <property type="project" value="UniProtKB-SubCell"/>
</dbReference>
<comment type="caution">
    <text evidence="12">The sequence shown here is derived from an EMBL/GenBank/DDBJ whole genome shotgun (WGS) entry which is preliminary data.</text>
</comment>
<dbReference type="SMART" id="SM00249">
    <property type="entry name" value="PHD"/>
    <property type="match status" value="1"/>
</dbReference>
<dbReference type="GO" id="GO:0034647">
    <property type="term" value="F:histone H3K4me/H3K4me2/H3K4me3 demethylase activity"/>
    <property type="evidence" value="ECO:0007669"/>
    <property type="project" value="TreeGrafter"/>
</dbReference>
<proteinExistence type="predicted"/>
<dbReference type="OrthoDB" id="1678912at2759"/>
<dbReference type="PROSITE" id="PS51184">
    <property type="entry name" value="JMJC"/>
    <property type="match status" value="1"/>
</dbReference>
<dbReference type="AlphaFoldDB" id="A0A1Q3ACP9"/>
<evidence type="ECO:0000259" key="9">
    <source>
        <dbReference type="PROSITE" id="PS50016"/>
    </source>
</evidence>
<protein>
    <recommendedName>
        <fullName evidence="14">Histone demethylase JHD2</fullName>
    </recommendedName>
</protein>
<evidence type="ECO:0000256" key="3">
    <source>
        <dbReference type="ARBA" id="ARBA00022771"/>
    </source>
</evidence>
<dbReference type="PROSITE" id="PS50016">
    <property type="entry name" value="ZF_PHD_2"/>
    <property type="match status" value="1"/>
</dbReference>
<feature type="compositionally biased region" description="Acidic residues" evidence="8">
    <location>
        <begin position="221"/>
        <end position="241"/>
    </location>
</feature>
<dbReference type="PANTHER" id="PTHR10694:SF33">
    <property type="entry name" value="LYSINE-SPECIFIC DEMETHYLASE 5"/>
    <property type="match status" value="1"/>
</dbReference>
<dbReference type="PROSITE" id="PS01359">
    <property type="entry name" value="ZF_PHD_1"/>
    <property type="match status" value="1"/>
</dbReference>
<organism evidence="12 13">
    <name type="scientific">Zygosaccharomyces rouxii</name>
    <dbReference type="NCBI Taxonomy" id="4956"/>
    <lineage>
        <taxon>Eukaryota</taxon>
        <taxon>Fungi</taxon>
        <taxon>Dikarya</taxon>
        <taxon>Ascomycota</taxon>
        <taxon>Saccharomycotina</taxon>
        <taxon>Saccharomycetes</taxon>
        <taxon>Saccharomycetales</taxon>
        <taxon>Saccharomycetaceae</taxon>
        <taxon>Zygosaccharomyces</taxon>
    </lineage>
</organism>
<feature type="domain" description="JmjN" evidence="10">
    <location>
        <begin position="4"/>
        <end position="47"/>
    </location>
</feature>
<dbReference type="GO" id="GO:0008270">
    <property type="term" value="F:zinc ion binding"/>
    <property type="evidence" value="ECO:0007669"/>
    <property type="project" value="UniProtKB-KW"/>
</dbReference>
<sequence length="772" mass="89652">MDHVPIIFPSESEFANPIDYLSEPGIQRLGRHYGMVKLIPPANFKPPFCINRDTFKFHVRVQNLSVLNILNRCRLFFVKQLNNYNRASSGKNNANDKTLLNPYVKLSTGETVYLYDLFIEILKYFNDGENSENDNTNHNKKRSRNLQRIIHFPALQEIGRDNRLWKYISHRFGMDSKRLQEIFSDYIANYYEYLASQTKNRGSQYFSKLLYQEEYPKSLLSDDDVSEEEENSEDSEEEDEGCAVCNRNTKPTKMILCDSCDKPFHIFCLSPPLDSIPKGDWICNNCIIGNGYYGFREETHRYSLDEFQSLWNNGEKSLTADPSTGEPLSIEQLEEKFWQYVDEMENTLTVKYGADVHGEGPGEISGFPSKDYKPPDSKTKCSDQDFENYTKHPMNLLNLPDAKGSLLPMFDRKISGMTVPWIYVGSTFSTFCWHLEDQYTLSANYQHEGAPKIWYSIPEESCDRFNQLMKELAPDLFEKQPDLLHQLVTLISPYDARFKKSGVKCFKAVQQPNEYIITFPKCYHAGFNSGYNFNEAVNFTLDSWVPYGMEAVADYKLTGKYCVFDMFELMLNVVIESLHQKSKFQRSLVENCFREVRTILNTNVKTIEQLLSSVLSKKFLLGRTIRDEFAYRRKGNLVTQDKQYSQHQQQERGSDDDEDFDVFCTRCKTICSLAFVLHYKNGSNRKRRKIQSMTPTQLNELASSNNSELEILCLDDYVKLVNDSDIDDQRTLVKGSEEDIDPFENDELNYVRDFDEVYHILNIAGKSLLGWT</sequence>
<dbReference type="InterPro" id="IPR003349">
    <property type="entry name" value="JmjN"/>
</dbReference>
<dbReference type="InterPro" id="IPR001965">
    <property type="entry name" value="Znf_PHD"/>
</dbReference>
<dbReference type="InterPro" id="IPR019786">
    <property type="entry name" value="Zinc_finger_PHD-type_CS"/>
</dbReference>
<dbReference type="SUPFAM" id="SSF57903">
    <property type="entry name" value="FYVE/PHD zinc finger"/>
    <property type="match status" value="1"/>
</dbReference>
<name>A0A1Q3ACP9_ZYGRO</name>
<feature type="domain" description="PHD-type" evidence="9">
    <location>
        <begin position="239"/>
        <end position="289"/>
    </location>
</feature>
<dbReference type="InterPro" id="IPR003347">
    <property type="entry name" value="JmjC_dom"/>
</dbReference>
<evidence type="ECO:0000256" key="7">
    <source>
        <dbReference type="PROSITE-ProRule" id="PRU00146"/>
    </source>
</evidence>
<gene>
    <name evidence="12" type="ORF">ZYGR_0AK00680</name>
</gene>
<dbReference type="Pfam" id="PF02375">
    <property type="entry name" value="JmjN"/>
    <property type="match status" value="1"/>
</dbReference>
<feature type="domain" description="JmjC" evidence="11">
    <location>
        <begin position="388"/>
        <end position="556"/>
    </location>
</feature>
<feature type="region of interest" description="Disordered" evidence="8">
    <location>
        <begin position="219"/>
        <end position="241"/>
    </location>
</feature>
<evidence type="ECO:0000256" key="6">
    <source>
        <dbReference type="ARBA" id="ARBA00023242"/>
    </source>
</evidence>
<dbReference type="EMBL" id="BDGX01000037">
    <property type="protein sequence ID" value="GAV53566.1"/>
    <property type="molecule type" value="Genomic_DNA"/>
</dbReference>
<dbReference type="SUPFAM" id="SSF51197">
    <property type="entry name" value="Clavaminate synthase-like"/>
    <property type="match status" value="1"/>
</dbReference>
<dbReference type="PROSITE" id="PS51183">
    <property type="entry name" value="JMJN"/>
    <property type="match status" value="1"/>
</dbReference>
<keyword evidence="6" id="KW-0539">Nucleus</keyword>
<dbReference type="CDD" id="cd15544">
    <property type="entry name" value="PHD_BAZ1A_like"/>
    <property type="match status" value="1"/>
</dbReference>
<keyword evidence="3 7" id="KW-0863">Zinc-finger</keyword>
<dbReference type="InterPro" id="IPR019787">
    <property type="entry name" value="Znf_PHD-finger"/>
</dbReference>
<keyword evidence="2" id="KW-0479">Metal-binding</keyword>
<dbReference type="PANTHER" id="PTHR10694">
    <property type="entry name" value="LYSINE-SPECIFIC DEMETHYLASE"/>
    <property type="match status" value="1"/>
</dbReference>
<dbReference type="GO" id="GO:0000785">
    <property type="term" value="C:chromatin"/>
    <property type="evidence" value="ECO:0007669"/>
    <property type="project" value="TreeGrafter"/>
</dbReference>
<keyword evidence="5" id="KW-0408">Iron</keyword>
<dbReference type="InterPro" id="IPR011011">
    <property type="entry name" value="Znf_FYVE_PHD"/>
</dbReference>
<comment type="subcellular location">
    <subcellularLocation>
        <location evidence="1">Nucleus</location>
    </subcellularLocation>
</comment>